<sequence length="101" mass="11331">MAGYQAEGTRGRDLQEGVKELKIFGKTYRVNAEVFLLEGLSGHADQQELVQWLSDLPAAPKHLFLTHGELAALLGLQQHLKEQLGWESTIPQLLEWVDLPL</sequence>
<reference evidence="3" key="1">
    <citation type="journal article" date="2019" name="Int. J. Syst. Evol. Microbiol.">
        <title>The Global Catalogue of Microorganisms (GCM) 10K type strain sequencing project: providing services to taxonomists for standard genome sequencing and annotation.</title>
        <authorList>
            <consortium name="The Broad Institute Genomics Platform"/>
            <consortium name="The Broad Institute Genome Sequencing Center for Infectious Disease"/>
            <person name="Wu L."/>
            <person name="Ma J."/>
        </authorList>
    </citation>
    <scope>NUCLEOTIDE SEQUENCE [LARGE SCALE GENOMIC DNA]</scope>
    <source>
        <strain evidence="3">JCM 17917</strain>
    </source>
</reference>
<dbReference type="Pfam" id="PF07521">
    <property type="entry name" value="RMMBL"/>
    <property type="match status" value="1"/>
</dbReference>
<dbReference type="SUPFAM" id="SSF56281">
    <property type="entry name" value="Metallo-hydrolase/oxidoreductase"/>
    <property type="match status" value="1"/>
</dbReference>
<comment type="caution">
    <text evidence="2">The sequence shown here is derived from an EMBL/GenBank/DDBJ whole genome shotgun (WGS) entry which is preliminary data.</text>
</comment>
<proteinExistence type="predicted"/>
<dbReference type="InterPro" id="IPR011108">
    <property type="entry name" value="RMMBL"/>
</dbReference>
<evidence type="ECO:0000313" key="3">
    <source>
        <dbReference type="Proteomes" id="UP001501844"/>
    </source>
</evidence>
<organism evidence="2 3">
    <name type="scientific">Nibribacter koreensis</name>
    <dbReference type="NCBI Taxonomy" id="1084519"/>
    <lineage>
        <taxon>Bacteria</taxon>
        <taxon>Pseudomonadati</taxon>
        <taxon>Bacteroidota</taxon>
        <taxon>Cytophagia</taxon>
        <taxon>Cytophagales</taxon>
        <taxon>Hymenobacteraceae</taxon>
        <taxon>Nibribacter</taxon>
    </lineage>
</organism>
<dbReference type="Gene3D" id="3.40.50.10890">
    <property type="match status" value="1"/>
</dbReference>
<dbReference type="RefSeq" id="WP_345161307.1">
    <property type="nucleotide sequence ID" value="NZ_BAABGX010000001.1"/>
</dbReference>
<dbReference type="InterPro" id="IPR050698">
    <property type="entry name" value="MBL"/>
</dbReference>
<evidence type="ECO:0000259" key="1">
    <source>
        <dbReference type="Pfam" id="PF07521"/>
    </source>
</evidence>
<accession>A0ABP8F589</accession>
<dbReference type="EMBL" id="BAABGX010000001">
    <property type="protein sequence ID" value="GAA4295482.1"/>
    <property type="molecule type" value="Genomic_DNA"/>
</dbReference>
<dbReference type="PANTHER" id="PTHR11203:SF37">
    <property type="entry name" value="INTEGRATOR COMPLEX SUBUNIT 11"/>
    <property type="match status" value="1"/>
</dbReference>
<evidence type="ECO:0000313" key="2">
    <source>
        <dbReference type="EMBL" id="GAA4295482.1"/>
    </source>
</evidence>
<dbReference type="PANTHER" id="PTHR11203">
    <property type="entry name" value="CLEAVAGE AND POLYADENYLATION SPECIFICITY FACTOR FAMILY MEMBER"/>
    <property type="match status" value="1"/>
</dbReference>
<keyword evidence="3" id="KW-1185">Reference proteome</keyword>
<dbReference type="Proteomes" id="UP001501844">
    <property type="component" value="Unassembled WGS sequence"/>
</dbReference>
<feature type="domain" description="Zn-dependent metallo-hydrolase RNA specificity" evidence="1">
    <location>
        <begin position="28"/>
        <end position="91"/>
    </location>
</feature>
<protein>
    <recommendedName>
        <fullName evidence="1">Zn-dependent metallo-hydrolase RNA specificity domain-containing protein</fullName>
    </recommendedName>
</protein>
<name>A0ABP8F589_9BACT</name>
<dbReference type="InterPro" id="IPR036866">
    <property type="entry name" value="RibonucZ/Hydroxyglut_hydro"/>
</dbReference>
<gene>
    <name evidence="2" type="ORF">GCM10023183_01420</name>
</gene>